<dbReference type="PANTHER" id="PTHR43788">
    <property type="entry name" value="DNA2/NAM7 HELICASE FAMILY MEMBER"/>
    <property type="match status" value="1"/>
</dbReference>
<sequence length="633" mass="68894">MNMQTVPDHNVLGSIGLPSAFDYALADSLMHRSSMREPWLRELIAQLSAAVQQGHSCLPLQELCDALDSSSPNDRGFSGTTAQLHERLCASGLVSNSGAESPLICDGINLYLRRYFEYERRIAEDLLRRVCGNPVAFESLQLREQIERLFPASATTTPNWQRVAAALALRQNLTVILGGPGSGKTWTVLRLLVLIAQQTSPPLNAVQRELEPQEKLLRIALAAPTGKAARRVSDSLQRDLAELPVSDELRASLPREATTLHRLLGMRPHSSTPRYDRKNPLPLDVLVLDEASMIDLPSMARVLDALPRDARLILLGDPDQLASIEIGNVLSELRAFNVQNRYSPQAAADIAALTGAATEITSDATARFGDAMVTLTHSHRFSAGGSIAQLVEAVRDGDTDRACEILRHGSGVVWHEHEQNDALAQTLQIATQKYAPLQTAATPEQALNALAHFRVLGALREGPWGTRALNASIARAQLGLKAWQSLPPHFPSAPLLITENDHALRLYNGDSGVLLIDTQQRLRAWFADTQHGVRGLSANQLPAFELGYAMTVHKAQGSEYDTVLVLLPPQPHPLLTREWLYTALSRARKQLIVIGSESVLRAAIGSPAQRWSGLAAQITGLLGTADRSAVSSS</sequence>
<evidence type="ECO:0000313" key="13">
    <source>
        <dbReference type="EMBL" id="QBB70575.1"/>
    </source>
</evidence>
<evidence type="ECO:0000256" key="4">
    <source>
        <dbReference type="ARBA" id="ARBA00022801"/>
    </source>
</evidence>
<dbReference type="Pfam" id="PF13245">
    <property type="entry name" value="AAA_19"/>
    <property type="match status" value="1"/>
</dbReference>
<dbReference type="GO" id="GO:0008854">
    <property type="term" value="F:exodeoxyribonuclease V activity"/>
    <property type="evidence" value="ECO:0007669"/>
    <property type="project" value="InterPro"/>
</dbReference>
<evidence type="ECO:0000259" key="12">
    <source>
        <dbReference type="SMART" id="SM00382"/>
    </source>
</evidence>
<keyword evidence="14" id="KW-1185">Reference proteome</keyword>
<evidence type="ECO:0000256" key="1">
    <source>
        <dbReference type="ARBA" id="ARBA00022722"/>
    </source>
</evidence>
<dbReference type="HAMAP" id="MF_01487">
    <property type="entry name" value="RecD"/>
    <property type="match status" value="1"/>
</dbReference>
<keyword evidence="1 11" id="KW-0540">Nuclease</keyword>
<dbReference type="InterPro" id="IPR006344">
    <property type="entry name" value="RecD"/>
</dbReference>
<keyword evidence="5 11" id="KW-0347">Helicase</keyword>
<dbReference type="PANTHER" id="PTHR43788:SF6">
    <property type="entry name" value="DNA HELICASE B"/>
    <property type="match status" value="1"/>
</dbReference>
<feature type="domain" description="AAA+ ATPase" evidence="12">
    <location>
        <begin position="170"/>
        <end position="337"/>
    </location>
</feature>
<keyword evidence="7" id="KW-0067">ATP-binding</keyword>
<evidence type="ECO:0000256" key="7">
    <source>
        <dbReference type="ARBA" id="ARBA00022840"/>
    </source>
</evidence>
<dbReference type="Pfam" id="PF21185">
    <property type="entry name" value="RecD_N"/>
    <property type="match status" value="1"/>
</dbReference>
<dbReference type="Gene3D" id="3.40.50.300">
    <property type="entry name" value="P-loop containing nucleotide triphosphate hydrolases"/>
    <property type="match status" value="3"/>
</dbReference>
<dbReference type="InterPro" id="IPR049550">
    <property type="entry name" value="RecD_N"/>
</dbReference>
<dbReference type="GO" id="GO:0043139">
    <property type="term" value="F:5'-3' DNA helicase activity"/>
    <property type="evidence" value="ECO:0007669"/>
    <property type="project" value="UniProtKB-UniRule"/>
</dbReference>
<dbReference type="Proteomes" id="UP000291562">
    <property type="component" value="Chromosome"/>
</dbReference>
<comment type="subunit">
    <text evidence="11">Heterotrimer of RecB, RecC and RecD. All subunits contribute to DNA-binding.</text>
</comment>
<keyword evidence="3 11" id="KW-0227">DNA damage</keyword>
<dbReference type="GO" id="GO:0009338">
    <property type="term" value="C:exodeoxyribonuclease V complex"/>
    <property type="evidence" value="ECO:0007669"/>
    <property type="project" value="InterPro"/>
</dbReference>
<dbReference type="InterPro" id="IPR041851">
    <property type="entry name" value="RecD_N_sf"/>
</dbReference>
<comment type="caution">
    <text evidence="11">Lacks conserved residue(s) required for the propagation of feature annotation.</text>
</comment>
<dbReference type="EMBL" id="CP035704">
    <property type="protein sequence ID" value="QBB70575.1"/>
    <property type="molecule type" value="Genomic_DNA"/>
</dbReference>
<dbReference type="Pfam" id="PF13538">
    <property type="entry name" value="UvrD_C_2"/>
    <property type="match status" value="1"/>
</dbReference>
<organism evidence="13 14">
    <name type="scientific">Pseudolysobacter antarcticus</name>
    <dbReference type="NCBI Taxonomy" id="2511995"/>
    <lineage>
        <taxon>Bacteria</taxon>
        <taxon>Pseudomonadati</taxon>
        <taxon>Pseudomonadota</taxon>
        <taxon>Gammaproteobacteria</taxon>
        <taxon>Lysobacterales</taxon>
        <taxon>Rhodanobacteraceae</taxon>
        <taxon>Pseudolysobacter</taxon>
    </lineage>
</organism>
<protein>
    <recommendedName>
        <fullName evidence="11">RecBCD enzyme subunit RecD</fullName>
        <ecNumber evidence="11">5.6.2.3</ecNumber>
    </recommendedName>
    <alternativeName>
        <fullName evidence="11">DNA 5'-3' helicase subunit RecD</fullName>
    </alternativeName>
    <alternativeName>
        <fullName evidence="11">Exonuclease V subunit RecD</fullName>
        <shortName evidence="11">ExoV subunit RecD</shortName>
    </alternativeName>
    <alternativeName>
        <fullName evidence="11">Helicase/nuclease RecBCD subunit RecD</fullName>
    </alternativeName>
</protein>
<keyword evidence="6 11" id="KW-0269">Exonuclease</keyword>
<dbReference type="KEGG" id="xbc:ELE36_09465"/>
<dbReference type="AlphaFoldDB" id="A0A411HJ99"/>
<dbReference type="OrthoDB" id="9803432at2"/>
<gene>
    <name evidence="11 13" type="primary">recD</name>
    <name evidence="13" type="ORF">ELE36_09465</name>
</gene>
<dbReference type="EC" id="5.6.2.3" evidence="11"/>
<keyword evidence="2" id="KW-0547">Nucleotide-binding</keyword>
<evidence type="ECO:0000256" key="6">
    <source>
        <dbReference type="ARBA" id="ARBA00022839"/>
    </source>
</evidence>
<dbReference type="GO" id="GO:0017116">
    <property type="term" value="F:single-stranded DNA helicase activity"/>
    <property type="evidence" value="ECO:0007669"/>
    <property type="project" value="TreeGrafter"/>
</dbReference>
<evidence type="ECO:0000256" key="2">
    <source>
        <dbReference type="ARBA" id="ARBA00022741"/>
    </source>
</evidence>
<evidence type="ECO:0000256" key="8">
    <source>
        <dbReference type="ARBA" id="ARBA00023125"/>
    </source>
</evidence>
<dbReference type="RefSeq" id="WP_129832833.1">
    <property type="nucleotide sequence ID" value="NZ_CP035704.1"/>
</dbReference>
<comment type="catalytic activity">
    <reaction evidence="11">
        <text>ATP + H2O = ADP + phosphate + H(+)</text>
        <dbReference type="Rhea" id="RHEA:13065"/>
        <dbReference type="ChEBI" id="CHEBI:15377"/>
        <dbReference type="ChEBI" id="CHEBI:15378"/>
        <dbReference type="ChEBI" id="CHEBI:30616"/>
        <dbReference type="ChEBI" id="CHEBI:43474"/>
        <dbReference type="ChEBI" id="CHEBI:456216"/>
        <dbReference type="EC" id="5.6.2.3"/>
    </reaction>
</comment>
<evidence type="ECO:0000256" key="5">
    <source>
        <dbReference type="ARBA" id="ARBA00022806"/>
    </source>
</evidence>
<dbReference type="InterPro" id="IPR027785">
    <property type="entry name" value="UvrD-like_helicase_C"/>
</dbReference>
<name>A0A411HJ99_9GAMM</name>
<accession>A0A411HJ99</accession>
<dbReference type="GO" id="GO:0000724">
    <property type="term" value="P:double-strand break repair via homologous recombination"/>
    <property type="evidence" value="ECO:0007669"/>
    <property type="project" value="UniProtKB-UniRule"/>
</dbReference>
<dbReference type="SMART" id="SM00382">
    <property type="entry name" value="AAA"/>
    <property type="match status" value="1"/>
</dbReference>
<evidence type="ECO:0000313" key="14">
    <source>
        <dbReference type="Proteomes" id="UP000291562"/>
    </source>
</evidence>
<evidence type="ECO:0000256" key="3">
    <source>
        <dbReference type="ARBA" id="ARBA00022763"/>
    </source>
</evidence>
<dbReference type="CDD" id="cd18809">
    <property type="entry name" value="SF1_C_RecD"/>
    <property type="match status" value="1"/>
</dbReference>
<keyword evidence="10 11" id="KW-0413">Isomerase</keyword>
<comment type="miscellaneous">
    <text evidence="11">In the RecBCD complex, RecB has a slow 3'-5' helicase, an exonuclease activity and loads RecA onto ssDNA, RecD has a fast 5'-3' helicase activity, while RecC stimulates the ATPase and processivity of the RecB helicase and contributes to recognition of the Chi site.</text>
</comment>
<reference evidence="13 14" key="1">
    <citation type="submission" date="2019-01" db="EMBL/GenBank/DDBJ databases">
        <title>Pseudolysobacter antarctica gen. nov., sp. nov., isolated from Fildes Peninsula, Antarctica.</title>
        <authorList>
            <person name="Wei Z."/>
            <person name="Peng F."/>
        </authorList>
    </citation>
    <scope>NUCLEOTIDE SEQUENCE [LARGE SCALE GENOMIC DNA]</scope>
    <source>
        <strain evidence="13 14">AQ6-296</strain>
    </source>
</reference>
<dbReference type="GO" id="GO:0005524">
    <property type="term" value="F:ATP binding"/>
    <property type="evidence" value="ECO:0007669"/>
    <property type="project" value="UniProtKB-KW"/>
</dbReference>
<dbReference type="InterPro" id="IPR050534">
    <property type="entry name" value="Coronavir_polyprotein_1ab"/>
</dbReference>
<dbReference type="InterPro" id="IPR027417">
    <property type="entry name" value="P-loop_NTPase"/>
</dbReference>
<dbReference type="GO" id="GO:0016887">
    <property type="term" value="F:ATP hydrolysis activity"/>
    <property type="evidence" value="ECO:0007669"/>
    <property type="project" value="RHEA"/>
</dbReference>
<evidence type="ECO:0000256" key="9">
    <source>
        <dbReference type="ARBA" id="ARBA00023204"/>
    </source>
</evidence>
<keyword evidence="4 11" id="KW-0378">Hydrolase</keyword>
<dbReference type="NCBIfam" id="TIGR01447">
    <property type="entry name" value="recD"/>
    <property type="match status" value="1"/>
</dbReference>
<dbReference type="InterPro" id="IPR003593">
    <property type="entry name" value="AAA+_ATPase"/>
</dbReference>
<comment type="function">
    <text evidence="11">A helicase/nuclease that prepares dsDNA breaks (DSB) for recombinational DNA repair. Binds to DSBs and unwinds DNA via a highly rapid and processive ATP-dependent bidirectional helicase activity. Unwinds dsDNA until it encounters a Chi (crossover hotspot instigator) sequence from the 3' direction. Cuts ssDNA a few nucleotides 3' to the Chi site. The properties and activities of the enzyme are changed at Chi. The Chi-altered holoenzyme produces a long 3'-ssDNA overhang and facilitates RecA-binding to the ssDNA for homologous DNA recombination and repair. Holoenzyme degrades any linearized DNA that is unable to undergo homologous recombination. In the holoenzyme this subunit has ssDNA-dependent ATPase and 5'-3' helicase activity. When added to pre-assembled RecBC greatly stimulates nuclease activity and augments holoenzyme processivity. Negatively regulates the RecA-loading ability of RecBCD.</text>
</comment>
<keyword evidence="9 11" id="KW-0234">DNA repair</keyword>
<dbReference type="SUPFAM" id="SSF52540">
    <property type="entry name" value="P-loop containing nucleoside triphosphate hydrolases"/>
    <property type="match status" value="2"/>
</dbReference>
<evidence type="ECO:0000256" key="11">
    <source>
        <dbReference type="HAMAP-Rule" id="MF_01487"/>
    </source>
</evidence>
<proteinExistence type="inferred from homology"/>
<dbReference type="GO" id="GO:0003677">
    <property type="term" value="F:DNA binding"/>
    <property type="evidence" value="ECO:0007669"/>
    <property type="project" value="UniProtKB-UniRule"/>
</dbReference>
<evidence type="ECO:0000256" key="10">
    <source>
        <dbReference type="ARBA" id="ARBA00023235"/>
    </source>
</evidence>
<keyword evidence="8 11" id="KW-0238">DNA-binding</keyword>
<dbReference type="Gene3D" id="1.10.10.1020">
    <property type="entry name" value="RecBCD complex, subunit RecD, N-terminal domain"/>
    <property type="match status" value="1"/>
</dbReference>
<dbReference type="CDD" id="cd17933">
    <property type="entry name" value="DEXSc_RecD-like"/>
    <property type="match status" value="1"/>
</dbReference>
<comment type="similarity">
    <text evidence="11">Belongs to the RecD family.</text>
</comment>